<name>A0A6L6YLF2_9BURK</name>
<dbReference type="InterPro" id="IPR006311">
    <property type="entry name" value="TAT_signal"/>
</dbReference>
<dbReference type="AlphaFoldDB" id="A0A6L6YLF2"/>
<protein>
    <submittedName>
        <fullName evidence="7">Flavocytochrome c</fullName>
    </submittedName>
</protein>
<evidence type="ECO:0000313" key="7">
    <source>
        <dbReference type="EMBL" id="MVX57649.1"/>
    </source>
</evidence>
<dbReference type="PANTHER" id="PTHR43400:SF7">
    <property type="entry name" value="FAD-DEPENDENT OXIDOREDUCTASE 2 FAD BINDING DOMAIN-CONTAINING PROTEIN"/>
    <property type="match status" value="1"/>
</dbReference>
<evidence type="ECO:0000256" key="1">
    <source>
        <dbReference type="ARBA" id="ARBA00001974"/>
    </source>
</evidence>
<feature type="signal peptide" evidence="5">
    <location>
        <begin position="1"/>
        <end position="26"/>
    </location>
</feature>
<keyword evidence="4 5" id="KW-0560">Oxidoreductase</keyword>
<keyword evidence="8" id="KW-1185">Reference proteome</keyword>
<dbReference type="GO" id="GO:0016491">
    <property type="term" value="F:oxidoreductase activity"/>
    <property type="evidence" value="ECO:0007669"/>
    <property type="project" value="UniProtKB-KW"/>
</dbReference>
<dbReference type="GO" id="GO:0010181">
    <property type="term" value="F:FMN binding"/>
    <property type="evidence" value="ECO:0007669"/>
    <property type="project" value="InterPro"/>
</dbReference>
<feature type="chain" id="PRO_5027155971" evidence="5">
    <location>
        <begin position="27"/>
        <end position="492"/>
    </location>
</feature>
<evidence type="ECO:0000256" key="5">
    <source>
        <dbReference type="RuleBase" id="RU366062"/>
    </source>
</evidence>
<dbReference type="RefSeq" id="WP_160336066.1">
    <property type="nucleotide sequence ID" value="NZ_WSRP01000039.1"/>
</dbReference>
<dbReference type="InterPro" id="IPR050315">
    <property type="entry name" value="FAD-oxidoreductase_2"/>
</dbReference>
<dbReference type="PROSITE" id="PS51318">
    <property type="entry name" value="TAT"/>
    <property type="match status" value="1"/>
</dbReference>
<organism evidence="7 8">
    <name type="scientific">Parasutterella muris</name>
    <dbReference type="NCBI Taxonomy" id="2565572"/>
    <lineage>
        <taxon>Bacteria</taxon>
        <taxon>Pseudomonadati</taxon>
        <taxon>Pseudomonadota</taxon>
        <taxon>Betaproteobacteria</taxon>
        <taxon>Burkholderiales</taxon>
        <taxon>Sutterellaceae</taxon>
        <taxon>Parasutterella</taxon>
    </lineage>
</organism>
<reference evidence="7 8" key="1">
    <citation type="submission" date="2019-12" db="EMBL/GenBank/DDBJ databases">
        <title>Microbes associate with the intestines of laboratory mice.</title>
        <authorList>
            <person name="Navarre W."/>
            <person name="Wong E."/>
        </authorList>
    </citation>
    <scope>NUCLEOTIDE SEQUENCE [LARGE SCALE GENOMIC DNA]</scope>
    <source>
        <strain evidence="7 8">NM82_D38</strain>
    </source>
</reference>
<proteinExistence type="inferred from homology"/>
<feature type="domain" description="FAD-dependent oxidoreductase 2 FAD-binding" evidence="6">
    <location>
        <begin position="41"/>
        <end position="472"/>
    </location>
</feature>
<keyword evidence="3 5" id="KW-0274">FAD</keyword>
<dbReference type="EMBL" id="WSRP01000039">
    <property type="protein sequence ID" value="MVX57649.1"/>
    <property type="molecule type" value="Genomic_DNA"/>
</dbReference>
<comment type="caution">
    <text evidence="7">The sequence shown here is derived from an EMBL/GenBank/DDBJ whole genome shotgun (WGS) entry which is preliminary data.</text>
</comment>
<comment type="cofactor">
    <cofactor evidence="1">
        <name>FAD</name>
        <dbReference type="ChEBI" id="CHEBI:57692"/>
    </cofactor>
</comment>
<keyword evidence="2 5" id="KW-0285">Flavoprotein</keyword>
<dbReference type="InterPro" id="IPR010960">
    <property type="entry name" value="Flavocytochrome_c"/>
</dbReference>
<dbReference type="InterPro" id="IPR003953">
    <property type="entry name" value="FAD-dep_OxRdtase_2_FAD-bd"/>
</dbReference>
<dbReference type="Gene3D" id="3.90.700.10">
    <property type="entry name" value="Succinate dehydrogenase/fumarate reductase flavoprotein, catalytic domain"/>
    <property type="match status" value="1"/>
</dbReference>
<dbReference type="OrthoDB" id="337830at2"/>
<dbReference type="Proteomes" id="UP000472580">
    <property type="component" value="Unassembled WGS sequence"/>
</dbReference>
<dbReference type="SUPFAM" id="SSF51905">
    <property type="entry name" value="FAD/NAD(P)-binding domain"/>
    <property type="match status" value="1"/>
</dbReference>
<dbReference type="Gene3D" id="3.50.50.60">
    <property type="entry name" value="FAD/NAD(P)-binding domain"/>
    <property type="match status" value="1"/>
</dbReference>
<keyword evidence="5" id="KW-0732">Signal</keyword>
<evidence type="ECO:0000259" key="6">
    <source>
        <dbReference type="Pfam" id="PF00890"/>
    </source>
</evidence>
<evidence type="ECO:0000256" key="3">
    <source>
        <dbReference type="ARBA" id="ARBA00022827"/>
    </source>
</evidence>
<dbReference type="PRINTS" id="PR00368">
    <property type="entry name" value="FADPNR"/>
</dbReference>
<dbReference type="NCBIfam" id="TIGR01813">
    <property type="entry name" value="flavo_cyto_c"/>
    <property type="match status" value="1"/>
</dbReference>
<dbReference type="InterPro" id="IPR027477">
    <property type="entry name" value="Succ_DH/fumarate_Rdtase_cat_sf"/>
</dbReference>
<sequence>MNLKRRSFISALAAVFGSAVATQAHANLYTPVPEKWNESVDVLVIGAGGAGFAAAVTAKEEGAKSVLLAEKLPFVGGNTMICSGLMNAVDPERQEKKGIKDSKELHLKQTLDAGDNRANPELVKILTDNALESVHWLEAHGMKFKDDVYQAYGALYPRTHVPVEPKGHGYIKAMVESAKKVGVNVQTNLKLISFVREKPLEGRVMGALFENGKKEKIYIRAKAIVLATGGFASNRELRSKHDPRMYALTTTNNSAASTGEGLLAAKDIGAYLIGMDYIQCNPGTPPGKKYRGVLHLDVTRYIFVGPDAKRFVAEDERRDVLRDAILNLPEKFGYTVVDNDGFLHNDSAVQESTKKMVKEGEAWTADSIEDLAKQMGLEPAALKKTVDEYNSYVDSKKDPLGKNERNLAHKIIKPPFWACYSAMSVHHTMGGVNINTKTQVLDDQGKVIPGLYAAGEVAGGIHGSNRVGANAVADIFTFGRIAGKNAAAESKS</sequence>
<gene>
    <name evidence="7" type="ORF">E5987_10650</name>
</gene>
<dbReference type="PANTHER" id="PTHR43400">
    <property type="entry name" value="FUMARATE REDUCTASE"/>
    <property type="match status" value="1"/>
</dbReference>
<comment type="similarity">
    <text evidence="5">Belongs to the FAD-dependent oxidoreductase 2 family. FRD/SDH subfamily.</text>
</comment>
<evidence type="ECO:0000256" key="4">
    <source>
        <dbReference type="ARBA" id="ARBA00023002"/>
    </source>
</evidence>
<dbReference type="SUPFAM" id="SSF56425">
    <property type="entry name" value="Succinate dehydrogenase/fumarate reductase flavoprotein, catalytic domain"/>
    <property type="match status" value="1"/>
</dbReference>
<dbReference type="Pfam" id="PF00890">
    <property type="entry name" value="FAD_binding_2"/>
    <property type="match status" value="1"/>
</dbReference>
<evidence type="ECO:0000256" key="2">
    <source>
        <dbReference type="ARBA" id="ARBA00022630"/>
    </source>
</evidence>
<dbReference type="PRINTS" id="PR00469">
    <property type="entry name" value="PNDRDTASEII"/>
</dbReference>
<accession>A0A6L6YLF2</accession>
<dbReference type="InterPro" id="IPR036188">
    <property type="entry name" value="FAD/NAD-bd_sf"/>
</dbReference>
<evidence type="ECO:0000313" key="8">
    <source>
        <dbReference type="Proteomes" id="UP000472580"/>
    </source>
</evidence>